<comment type="caution">
    <text evidence="2">The sequence shown here is derived from an EMBL/GenBank/DDBJ whole genome shotgun (WGS) entry which is preliminary data.</text>
</comment>
<protein>
    <recommendedName>
        <fullName evidence="4">EcsC protein family protein</fullName>
    </recommendedName>
</protein>
<evidence type="ECO:0000313" key="2">
    <source>
        <dbReference type="EMBL" id="MBY6319674.1"/>
    </source>
</evidence>
<reference evidence="2 3" key="1">
    <citation type="submission" date="2020-06" db="EMBL/GenBank/DDBJ databases">
        <title>Taxonomy, biology and ecology of Rhodococcus bacteria occurring in California pistachio and other woody hosts as revealed by genome sequence analyses.</title>
        <authorList>
            <person name="Gai Y."/>
            <person name="Riely B."/>
        </authorList>
    </citation>
    <scope>NUCLEOTIDE SEQUENCE [LARGE SCALE GENOMIC DNA]</scope>
    <source>
        <strain evidence="2 3">BP-284</strain>
    </source>
</reference>
<evidence type="ECO:0000313" key="3">
    <source>
        <dbReference type="Proteomes" id="UP001520140"/>
    </source>
</evidence>
<keyword evidence="3" id="KW-1185">Reference proteome</keyword>
<accession>A0ABS7NNS9</accession>
<gene>
    <name evidence="2" type="ORF">HQ605_02435</name>
</gene>
<organism evidence="2 3">
    <name type="scientific">Rhodococcoides kroppenstedtii</name>
    <dbReference type="NCBI Taxonomy" id="293050"/>
    <lineage>
        <taxon>Bacteria</taxon>
        <taxon>Bacillati</taxon>
        <taxon>Actinomycetota</taxon>
        <taxon>Actinomycetes</taxon>
        <taxon>Mycobacteriales</taxon>
        <taxon>Nocardiaceae</taxon>
        <taxon>Rhodococcoides</taxon>
    </lineage>
</organism>
<evidence type="ECO:0000256" key="1">
    <source>
        <dbReference type="SAM" id="MobiDB-lite"/>
    </source>
</evidence>
<sequence length="231" mass="23484">MGEQPGRVERAVSSVLDNGSRLQAPAVEKYVWRLRRAHPEESPEQIVARLEKMFLTAVTSSGGAAGATAAIPGVGTVASIAAIGGETAFFLEAAALLTLSVASVHGISVTDHERRKALVLAVALGDSGKEIVQRSLGRTGNVGKMLSAGIPGGANLSGLNKRLISSFVKKFAARRGAVMLGTLLPAGIGAAVGGAGNRALGKTVIGNARDAFGPPPPDWPAGNRPVATGPR</sequence>
<dbReference type="RefSeq" id="WP_068105987.1">
    <property type="nucleotide sequence ID" value="NZ_JABUKE010000002.1"/>
</dbReference>
<evidence type="ECO:0008006" key="4">
    <source>
        <dbReference type="Google" id="ProtNLM"/>
    </source>
</evidence>
<dbReference type="Proteomes" id="UP001520140">
    <property type="component" value="Unassembled WGS sequence"/>
</dbReference>
<proteinExistence type="predicted"/>
<dbReference type="EMBL" id="JABUKG010000002">
    <property type="protein sequence ID" value="MBY6319674.1"/>
    <property type="molecule type" value="Genomic_DNA"/>
</dbReference>
<name>A0ABS7NNS9_9NOCA</name>
<feature type="region of interest" description="Disordered" evidence="1">
    <location>
        <begin position="208"/>
        <end position="231"/>
    </location>
</feature>